<name>A0A7V2AZT0_RHOMR</name>
<dbReference type="AlphaFoldDB" id="A0A7V2AZT0"/>
<organism evidence="1">
    <name type="scientific">Rhodothermus marinus</name>
    <name type="common">Rhodothermus obamensis</name>
    <dbReference type="NCBI Taxonomy" id="29549"/>
    <lineage>
        <taxon>Bacteria</taxon>
        <taxon>Pseudomonadati</taxon>
        <taxon>Rhodothermota</taxon>
        <taxon>Rhodothermia</taxon>
        <taxon>Rhodothermales</taxon>
        <taxon>Rhodothermaceae</taxon>
        <taxon>Rhodothermus</taxon>
    </lineage>
</organism>
<gene>
    <name evidence="1" type="ORF">ENO59_04085</name>
</gene>
<proteinExistence type="predicted"/>
<comment type="caution">
    <text evidence="1">The sequence shown here is derived from an EMBL/GenBank/DDBJ whole genome shotgun (WGS) entry which is preliminary data.</text>
</comment>
<evidence type="ECO:0000313" key="1">
    <source>
        <dbReference type="EMBL" id="HER95682.1"/>
    </source>
</evidence>
<protein>
    <recommendedName>
        <fullName evidence="2">Phage virion morphogenesis protein</fullName>
    </recommendedName>
</protein>
<sequence length="176" mass="19514">MIRIDGNALRAAGDLAVELIVSRTLEGRDRFGRPFAPYSTRPYALPAGALWAQGSRTAARRLKQQGQIGYFRRQGKLWAIVKGGYRAYKEARLGQGDQVNLTLTGSMLRSLRVLRVDEREGSVTIGFGRTDAAEKAYYHVVSGAGPSRTIRDFLGLTDEELDRVAEVIARGIRFEL</sequence>
<accession>A0A7V2AZT0</accession>
<reference evidence="1" key="1">
    <citation type="journal article" date="2020" name="mSystems">
        <title>Genome- and Community-Level Interaction Insights into Carbon Utilization and Element Cycling Functions of Hydrothermarchaeota in Hydrothermal Sediment.</title>
        <authorList>
            <person name="Zhou Z."/>
            <person name="Liu Y."/>
            <person name="Xu W."/>
            <person name="Pan J."/>
            <person name="Luo Z.H."/>
            <person name="Li M."/>
        </authorList>
    </citation>
    <scope>NUCLEOTIDE SEQUENCE [LARGE SCALE GENOMIC DNA]</scope>
    <source>
        <strain evidence="1">SpSt-143</strain>
    </source>
</reference>
<dbReference type="EMBL" id="DSGB01000004">
    <property type="protein sequence ID" value="HER95682.1"/>
    <property type="molecule type" value="Genomic_DNA"/>
</dbReference>
<evidence type="ECO:0008006" key="2">
    <source>
        <dbReference type="Google" id="ProtNLM"/>
    </source>
</evidence>